<evidence type="ECO:0000313" key="1">
    <source>
        <dbReference type="EMBL" id="ANJ72438.1"/>
    </source>
</evidence>
<organism evidence="1 2">
    <name type="scientific">Ralstonia insidiosa</name>
    <dbReference type="NCBI Taxonomy" id="190721"/>
    <lineage>
        <taxon>Bacteria</taxon>
        <taxon>Pseudomonadati</taxon>
        <taxon>Pseudomonadota</taxon>
        <taxon>Betaproteobacteria</taxon>
        <taxon>Burkholderiales</taxon>
        <taxon>Burkholderiaceae</taxon>
        <taxon>Ralstonia</taxon>
    </lineage>
</organism>
<evidence type="ECO:0000313" key="2">
    <source>
        <dbReference type="Proteomes" id="UP000078572"/>
    </source>
</evidence>
<name>A0A191ZWH8_9RALS</name>
<dbReference type="STRING" id="190721.ACS15_1726"/>
<accession>A0A191ZWH8</accession>
<protein>
    <submittedName>
        <fullName evidence="1">Uncharacterized protein</fullName>
    </submittedName>
</protein>
<reference evidence="2" key="1">
    <citation type="submission" date="2016-06" db="EMBL/GenBank/DDBJ databases">
        <authorList>
            <person name="Xu Y."/>
            <person name="Nagy A."/>
            <person name="Yan X."/>
            <person name="Kim S.W."/>
            <person name="Haley B."/>
            <person name="Liu N.T."/>
            <person name="Nou X."/>
        </authorList>
    </citation>
    <scope>NUCLEOTIDE SEQUENCE [LARGE SCALE GENOMIC DNA]</scope>
    <source>
        <strain evidence="2">ATCC 49129</strain>
    </source>
</reference>
<keyword evidence="2" id="KW-1185">Reference proteome</keyword>
<gene>
    <name evidence="1" type="ORF">A9Y76_08125</name>
</gene>
<dbReference type="OrthoDB" id="8909592at2"/>
<dbReference type="GeneID" id="61525981"/>
<dbReference type="EMBL" id="CP016022">
    <property type="protein sequence ID" value="ANJ72438.1"/>
    <property type="molecule type" value="Genomic_DNA"/>
</dbReference>
<dbReference type="RefSeq" id="WP_064803409.1">
    <property type="nucleotide sequence ID" value="NZ_CP016022.1"/>
</dbReference>
<dbReference type="Proteomes" id="UP000078572">
    <property type="component" value="Chromosome 1"/>
</dbReference>
<proteinExistence type="predicted"/>
<sequence length="82" mass="8689">MAQCVLVADGGALTVTNDAPQACQGYLMLTPGEFQNATTFYTWMQVPSQADLATVFVTAFGLVAASYLVGYAIGRLVAMFND</sequence>
<dbReference type="AlphaFoldDB" id="A0A191ZWH8"/>